<organism evidence="2 3">
    <name type="scientific">Roseobacter cerasinus</name>
    <dbReference type="NCBI Taxonomy" id="2602289"/>
    <lineage>
        <taxon>Bacteria</taxon>
        <taxon>Pseudomonadati</taxon>
        <taxon>Pseudomonadota</taxon>
        <taxon>Alphaproteobacteria</taxon>
        <taxon>Rhodobacterales</taxon>
        <taxon>Roseobacteraceae</taxon>
        <taxon>Roseobacter</taxon>
    </lineage>
</organism>
<evidence type="ECO:0000313" key="3">
    <source>
        <dbReference type="Proteomes" id="UP000436522"/>
    </source>
</evidence>
<name>A0A640VTD9_9RHOB</name>
<dbReference type="RefSeq" id="WP_368854960.1">
    <property type="nucleotide sequence ID" value="NZ_BLIV01000006.1"/>
</dbReference>
<feature type="region of interest" description="Disordered" evidence="1">
    <location>
        <begin position="1"/>
        <end position="32"/>
    </location>
</feature>
<gene>
    <name evidence="2" type="ORF">So717_30520</name>
</gene>
<sequence>MRGFDAKKSGIKSANVVRHRSNPLPAPGAPVHPGDEYFVSPIDMSQSRAQRCVKPVYDDLTPLQTAQWVRDFKDALRVQKLAKCGVTRSKPCV</sequence>
<comment type="caution">
    <text evidence="2">The sequence shown here is derived from an EMBL/GenBank/DDBJ whole genome shotgun (WGS) entry which is preliminary data.</text>
</comment>
<evidence type="ECO:0000313" key="2">
    <source>
        <dbReference type="EMBL" id="GFE51299.1"/>
    </source>
</evidence>
<protein>
    <submittedName>
        <fullName evidence="2">Uncharacterized protein</fullName>
    </submittedName>
</protein>
<dbReference type="Proteomes" id="UP000436522">
    <property type="component" value="Unassembled WGS sequence"/>
</dbReference>
<dbReference type="EMBL" id="BLIV01000006">
    <property type="protein sequence ID" value="GFE51299.1"/>
    <property type="molecule type" value="Genomic_DNA"/>
</dbReference>
<reference evidence="2 3" key="1">
    <citation type="submission" date="2019-12" db="EMBL/GenBank/DDBJ databases">
        <title>Roseobacter cerasinus sp. nov., isolated from seawater around aquaculture.</title>
        <authorList>
            <person name="Muramatsu S."/>
            <person name="Takabe Y."/>
            <person name="Mori K."/>
            <person name="Takaichi S."/>
            <person name="Hanada S."/>
        </authorList>
    </citation>
    <scope>NUCLEOTIDE SEQUENCE [LARGE SCALE GENOMIC DNA]</scope>
    <source>
        <strain evidence="2 3">AI77</strain>
    </source>
</reference>
<accession>A0A640VTD9</accession>
<evidence type="ECO:0000256" key="1">
    <source>
        <dbReference type="SAM" id="MobiDB-lite"/>
    </source>
</evidence>
<proteinExistence type="predicted"/>
<keyword evidence="3" id="KW-1185">Reference proteome</keyword>
<dbReference type="AlphaFoldDB" id="A0A640VTD9"/>